<dbReference type="EMBL" id="KI964195">
    <property type="protein sequence ID" value="EUC40127.1"/>
    <property type="molecule type" value="Genomic_DNA"/>
</dbReference>
<evidence type="ECO:0000313" key="1">
    <source>
        <dbReference type="EMBL" id="EUC40127.1"/>
    </source>
</evidence>
<accession>W6YLP0</accession>
<dbReference type="RefSeq" id="XP_007693355.1">
    <property type="nucleotide sequence ID" value="XM_007695165.1"/>
</dbReference>
<dbReference type="GeneID" id="19119461"/>
<dbReference type="OrthoDB" id="3681621at2759"/>
<name>W6YLP0_COCMI</name>
<dbReference type="AlphaFoldDB" id="W6YLP0"/>
<organism evidence="1 2">
    <name type="scientific">Bipolaris oryzae ATCC 44560</name>
    <dbReference type="NCBI Taxonomy" id="930090"/>
    <lineage>
        <taxon>Eukaryota</taxon>
        <taxon>Fungi</taxon>
        <taxon>Dikarya</taxon>
        <taxon>Ascomycota</taxon>
        <taxon>Pezizomycotina</taxon>
        <taxon>Dothideomycetes</taxon>
        <taxon>Pleosporomycetidae</taxon>
        <taxon>Pleosporales</taxon>
        <taxon>Pleosporineae</taxon>
        <taxon>Pleosporaceae</taxon>
        <taxon>Bipolaris</taxon>
    </lineage>
</organism>
<dbReference type="Proteomes" id="UP000054032">
    <property type="component" value="Unassembled WGS sequence"/>
</dbReference>
<dbReference type="KEGG" id="bor:COCMIDRAFT_109587"/>
<gene>
    <name evidence="1" type="ORF">COCMIDRAFT_109587</name>
</gene>
<dbReference type="HOGENOM" id="CLU_1570351_0_0_1"/>
<sequence>MAQLYAISGSLFPASATKADKEGFEDLAKALIIATRQPIYNATEDIDGTLELLDAHSAPEWQTGLFVGMGLVSPICATLDTSTRKLRRAGKLMHPLANSYNGKLIMRRKHVGARGANPGAGSYEQGSNDVSAHNEVFAHLDIGTSNESAATPEVADELDRVMRPVSFLRR</sequence>
<evidence type="ECO:0000313" key="2">
    <source>
        <dbReference type="Proteomes" id="UP000054032"/>
    </source>
</evidence>
<keyword evidence="2" id="KW-1185">Reference proteome</keyword>
<proteinExistence type="predicted"/>
<protein>
    <submittedName>
        <fullName evidence="1">Uncharacterized protein</fullName>
    </submittedName>
</protein>
<reference evidence="1 2" key="1">
    <citation type="journal article" date="2013" name="PLoS Genet.">
        <title>Comparative genome structure, secondary metabolite, and effector coding capacity across Cochliobolus pathogens.</title>
        <authorList>
            <person name="Condon B.J."/>
            <person name="Leng Y."/>
            <person name="Wu D."/>
            <person name="Bushley K.E."/>
            <person name="Ohm R.A."/>
            <person name="Otillar R."/>
            <person name="Martin J."/>
            <person name="Schackwitz W."/>
            <person name="Grimwood J."/>
            <person name="MohdZainudin N."/>
            <person name="Xue C."/>
            <person name="Wang R."/>
            <person name="Manning V.A."/>
            <person name="Dhillon B."/>
            <person name="Tu Z.J."/>
            <person name="Steffenson B.J."/>
            <person name="Salamov A."/>
            <person name="Sun H."/>
            <person name="Lowry S."/>
            <person name="LaButti K."/>
            <person name="Han J."/>
            <person name="Copeland A."/>
            <person name="Lindquist E."/>
            <person name="Barry K."/>
            <person name="Schmutz J."/>
            <person name="Baker S.E."/>
            <person name="Ciuffetti L.M."/>
            <person name="Grigoriev I.V."/>
            <person name="Zhong S."/>
            <person name="Turgeon B.G."/>
        </authorList>
    </citation>
    <scope>NUCLEOTIDE SEQUENCE [LARGE SCALE GENOMIC DNA]</scope>
    <source>
        <strain evidence="1 2">ATCC 44560</strain>
    </source>
</reference>